<protein>
    <recommendedName>
        <fullName evidence="8">Citramalate synthase</fullName>
        <ecNumber evidence="8">2.3.3.21</ecNumber>
    </recommendedName>
</protein>
<keyword evidence="4" id="KW-0412">Isoleucine biosynthesis</keyword>
<reference evidence="11" key="1">
    <citation type="submission" date="2020-08" db="EMBL/GenBank/DDBJ databases">
        <title>Genome public.</title>
        <authorList>
            <person name="Liu C."/>
            <person name="Sun Q."/>
        </authorList>
    </citation>
    <scope>NUCLEOTIDE SEQUENCE</scope>
    <source>
        <strain evidence="11">NSJ-54</strain>
    </source>
</reference>
<dbReference type="InterPro" id="IPR013785">
    <property type="entry name" value="Aldolase_TIM"/>
</dbReference>
<dbReference type="Gene3D" id="3.20.20.70">
    <property type="entry name" value="Aldolase class I"/>
    <property type="match status" value="1"/>
</dbReference>
<evidence type="ECO:0000313" key="12">
    <source>
        <dbReference type="Proteomes" id="UP000660861"/>
    </source>
</evidence>
<comment type="similarity">
    <text evidence="2 9">Belongs to the alpha-IPM synthase/homocitrate synthase family.</text>
</comment>
<organism evidence="11 12">
    <name type="scientific">Zongyangia hominis</name>
    <dbReference type="NCBI Taxonomy" id="2763677"/>
    <lineage>
        <taxon>Bacteria</taxon>
        <taxon>Bacillati</taxon>
        <taxon>Bacillota</taxon>
        <taxon>Clostridia</taxon>
        <taxon>Eubacteriales</taxon>
        <taxon>Oscillospiraceae</taxon>
        <taxon>Zongyangia</taxon>
    </lineage>
</organism>
<keyword evidence="5 9" id="KW-0808">Transferase</keyword>
<evidence type="ECO:0000256" key="9">
    <source>
        <dbReference type="RuleBase" id="RU003523"/>
    </source>
</evidence>
<dbReference type="InterPro" id="IPR036230">
    <property type="entry name" value="LeuA_allosteric_dom_sf"/>
</dbReference>
<dbReference type="Pfam" id="PF22617">
    <property type="entry name" value="HCS_D2"/>
    <property type="match status" value="1"/>
</dbReference>
<dbReference type="PROSITE" id="PS50991">
    <property type="entry name" value="PYR_CT"/>
    <property type="match status" value="1"/>
</dbReference>
<dbReference type="GO" id="GO:0009097">
    <property type="term" value="P:isoleucine biosynthetic process"/>
    <property type="evidence" value="ECO:0007669"/>
    <property type="project" value="UniProtKB-UniRule"/>
</dbReference>
<dbReference type="AlphaFoldDB" id="A0A926ECQ8"/>
<dbReference type="CDD" id="cd07941">
    <property type="entry name" value="DRE_TIM_LeuA3"/>
    <property type="match status" value="1"/>
</dbReference>
<dbReference type="RefSeq" id="WP_262396916.1">
    <property type="nucleotide sequence ID" value="NZ_JACRTC010000001.1"/>
</dbReference>
<dbReference type="EMBL" id="JACRTC010000001">
    <property type="protein sequence ID" value="MBC8569829.1"/>
    <property type="molecule type" value="Genomic_DNA"/>
</dbReference>
<dbReference type="Proteomes" id="UP000660861">
    <property type="component" value="Unassembled WGS sequence"/>
</dbReference>
<sequence length="524" mass="57755">MKKIEIFDSTLRDGAQGEGISFSVEDKLNIARALDQLGVDYIEAGNPGSNPKDMEFFERSKRQGFRYARLVAFGSTRRCGIKVEEDKNVRALVSAGTSTVAIFGKCWDMHVTDILKTSLEENIGMIEETLSYFKAHGKEVIFDAEHFFDGYKHNPAYAMQALEAAVRAGADCLTLCDTNGGCFPVEIYEITQTVCARFPQKVGIHCHNDMGCAVAGSLMAVKAGASHVQGTYIGFGERCGNTNLSSLIPSLQLKVGYRCIPEENVRLLTKTANYIAEIANLTVDHGMPYVGKSAFAHKGGMHVDGVNKNSASFEHIAPERVGNKRNILLSEVAGRGAVIKKLSHLDRTITKDSPAAQEIVDLLKTMEYEGYEFESASASLELLVLKRRGKFTPFFHIEHFKIIGEREQEMSAPSSAMVKIKVGDRYEITADEGNGPVHALDKAMRKALEVFYPALSHMRLIDYKVRVMETHQATAAKVRVLIESTDGQNVWSTVGVSTDVINASATALTDSIEYKLYRDANPDR</sequence>
<keyword evidence="3" id="KW-0028">Amino-acid biosynthesis</keyword>
<dbReference type="Gene3D" id="3.30.160.270">
    <property type="match status" value="1"/>
</dbReference>
<dbReference type="SUPFAM" id="SSF51569">
    <property type="entry name" value="Aldolase"/>
    <property type="match status" value="1"/>
</dbReference>
<evidence type="ECO:0000256" key="6">
    <source>
        <dbReference type="ARBA" id="ARBA00023304"/>
    </source>
</evidence>
<name>A0A926ECQ8_9FIRM</name>
<dbReference type="InterPro" id="IPR054691">
    <property type="entry name" value="LeuA/HCS_post-cat"/>
</dbReference>
<dbReference type="SMART" id="SM00917">
    <property type="entry name" value="LeuA_dimer"/>
    <property type="match status" value="1"/>
</dbReference>
<dbReference type="InterPro" id="IPR002034">
    <property type="entry name" value="AIPM/Hcit_synth_CS"/>
</dbReference>
<dbReference type="Gene3D" id="1.10.238.260">
    <property type="match status" value="1"/>
</dbReference>
<dbReference type="InterPro" id="IPR000891">
    <property type="entry name" value="PYR_CT"/>
</dbReference>
<dbReference type="PANTHER" id="PTHR43538:SF1">
    <property type="entry name" value="(R)-CITRAMALATE SYNTHASE"/>
    <property type="match status" value="1"/>
</dbReference>
<evidence type="ECO:0000256" key="5">
    <source>
        <dbReference type="ARBA" id="ARBA00022679"/>
    </source>
</evidence>
<dbReference type="SUPFAM" id="SSF110921">
    <property type="entry name" value="2-isopropylmalate synthase LeuA, allosteric (dimerisation) domain"/>
    <property type="match status" value="1"/>
</dbReference>
<dbReference type="GO" id="GO:0043714">
    <property type="term" value="F:(R)-citramalate synthase activity"/>
    <property type="evidence" value="ECO:0007669"/>
    <property type="project" value="UniProtKB-UniRule"/>
</dbReference>
<feature type="domain" description="Pyruvate carboxyltransferase" evidence="10">
    <location>
        <begin position="4"/>
        <end position="266"/>
    </location>
</feature>
<gene>
    <name evidence="11" type="ORF">H8709_03180</name>
</gene>
<dbReference type="Pfam" id="PF00682">
    <property type="entry name" value="HMGL-like"/>
    <property type="match status" value="1"/>
</dbReference>
<dbReference type="GO" id="GO:0003852">
    <property type="term" value="F:2-isopropylmalate synthase activity"/>
    <property type="evidence" value="ECO:0007669"/>
    <property type="project" value="InterPro"/>
</dbReference>
<evidence type="ECO:0000256" key="7">
    <source>
        <dbReference type="ARBA" id="ARBA00048263"/>
    </source>
</evidence>
<proteinExistence type="inferred from homology"/>
<keyword evidence="6" id="KW-0100">Branched-chain amino acid biosynthesis</keyword>
<dbReference type="GO" id="GO:0009098">
    <property type="term" value="P:L-leucine biosynthetic process"/>
    <property type="evidence" value="ECO:0007669"/>
    <property type="project" value="InterPro"/>
</dbReference>
<dbReference type="EC" id="2.3.3.21" evidence="8"/>
<comment type="caution">
    <text evidence="11">The sequence shown here is derived from an EMBL/GenBank/DDBJ whole genome shotgun (WGS) entry which is preliminary data.</text>
</comment>
<evidence type="ECO:0000256" key="1">
    <source>
        <dbReference type="ARBA" id="ARBA00004743"/>
    </source>
</evidence>
<comment type="pathway">
    <text evidence="1">Amino-acid biosynthesis; L-isoleucine biosynthesis; 2-oxobutanoate from pyruvate: step 1/3.</text>
</comment>
<evidence type="ECO:0000256" key="4">
    <source>
        <dbReference type="ARBA" id="ARBA00022624"/>
    </source>
</evidence>
<evidence type="ECO:0000259" key="10">
    <source>
        <dbReference type="PROSITE" id="PS50991"/>
    </source>
</evidence>
<evidence type="ECO:0000256" key="3">
    <source>
        <dbReference type="ARBA" id="ARBA00022605"/>
    </source>
</evidence>
<accession>A0A926ECQ8</accession>
<dbReference type="Pfam" id="PF08502">
    <property type="entry name" value="LeuA_dimer"/>
    <property type="match status" value="1"/>
</dbReference>
<dbReference type="PANTHER" id="PTHR43538">
    <property type="entry name" value="ALPHA-IPM SYNTHASE/HOMOCITRATE SYNTHASE"/>
    <property type="match status" value="1"/>
</dbReference>
<dbReference type="InterPro" id="IPR013709">
    <property type="entry name" value="2-isopropylmalate_synth_dimer"/>
</dbReference>
<dbReference type="PROSITE" id="PS00816">
    <property type="entry name" value="AIPM_HOMOCIT_SYNTH_2"/>
    <property type="match status" value="1"/>
</dbReference>
<evidence type="ECO:0000256" key="2">
    <source>
        <dbReference type="ARBA" id="ARBA00006154"/>
    </source>
</evidence>
<dbReference type="InterPro" id="IPR005675">
    <property type="entry name" value="Citramal_synthase"/>
</dbReference>
<dbReference type="PROSITE" id="PS00815">
    <property type="entry name" value="AIPM_HOMOCIT_SYNTH_1"/>
    <property type="match status" value="1"/>
</dbReference>
<evidence type="ECO:0000256" key="8">
    <source>
        <dbReference type="NCBIfam" id="TIGR00977"/>
    </source>
</evidence>
<evidence type="ECO:0000313" key="11">
    <source>
        <dbReference type="EMBL" id="MBC8569829.1"/>
    </source>
</evidence>
<comment type="catalytic activity">
    <reaction evidence="7">
        <text>pyruvate + acetyl-CoA + H2O = (3R)-citramalate + CoA + H(+)</text>
        <dbReference type="Rhea" id="RHEA:19045"/>
        <dbReference type="ChEBI" id="CHEBI:15361"/>
        <dbReference type="ChEBI" id="CHEBI:15377"/>
        <dbReference type="ChEBI" id="CHEBI:15378"/>
        <dbReference type="ChEBI" id="CHEBI:30934"/>
        <dbReference type="ChEBI" id="CHEBI:57287"/>
        <dbReference type="ChEBI" id="CHEBI:57288"/>
        <dbReference type="EC" id="2.3.3.21"/>
    </reaction>
</comment>
<keyword evidence="12" id="KW-1185">Reference proteome</keyword>
<dbReference type="NCBIfam" id="TIGR00977">
    <property type="entry name" value="citramal_synth"/>
    <property type="match status" value="1"/>
</dbReference>